<sequence length="83" mass="9077">MATSRIDCALAGRIALSRGGRVVWFSYGFLVAGMLLSWIAAELAFDAGDLRMAYRWYYAGYGSFAAAALLAALGSFLYLRRSH</sequence>
<evidence type="ECO:0000313" key="2">
    <source>
        <dbReference type="EMBL" id="SPC25728.1"/>
    </source>
</evidence>
<evidence type="ECO:0000256" key="1">
    <source>
        <dbReference type="SAM" id="Phobius"/>
    </source>
</evidence>
<proteinExistence type="predicted"/>
<reference evidence="2 3" key="1">
    <citation type="submission" date="2018-01" db="EMBL/GenBank/DDBJ databases">
        <authorList>
            <person name="Clerissi C."/>
        </authorList>
    </citation>
    <scope>NUCLEOTIDE SEQUENCE [LARGE SCALE GENOMIC DNA]</scope>
    <source>
        <strain evidence="2">Cupriavidus taiwanensis STM 6021</strain>
    </source>
</reference>
<protein>
    <submittedName>
        <fullName evidence="2">Uncharacterized protein</fullName>
    </submittedName>
</protein>
<keyword evidence="1" id="KW-0472">Membrane</keyword>
<feature type="transmembrane region" description="Helical" evidence="1">
    <location>
        <begin position="22"/>
        <end position="41"/>
    </location>
</feature>
<keyword evidence="1" id="KW-0812">Transmembrane</keyword>
<evidence type="ECO:0000313" key="3">
    <source>
        <dbReference type="Proteomes" id="UP000257139"/>
    </source>
</evidence>
<dbReference type="EMBL" id="OGUU01000045">
    <property type="protein sequence ID" value="SPC25728.1"/>
    <property type="molecule type" value="Genomic_DNA"/>
</dbReference>
<accession>A0A7Z7NPY9</accession>
<comment type="caution">
    <text evidence="2">The sequence shown here is derived from an EMBL/GenBank/DDBJ whole genome shotgun (WGS) entry which is preliminary data.</text>
</comment>
<dbReference type="Proteomes" id="UP000257139">
    <property type="component" value="Unassembled WGS sequence"/>
</dbReference>
<name>A0A7Z7NPY9_9BURK</name>
<dbReference type="AlphaFoldDB" id="A0A7Z7NPY9"/>
<feature type="transmembrane region" description="Helical" evidence="1">
    <location>
        <begin position="56"/>
        <end position="79"/>
    </location>
</feature>
<organism evidence="2 3">
    <name type="scientific">Cupriavidus taiwanensis</name>
    <dbReference type="NCBI Taxonomy" id="164546"/>
    <lineage>
        <taxon>Bacteria</taxon>
        <taxon>Pseudomonadati</taxon>
        <taxon>Pseudomonadota</taxon>
        <taxon>Betaproteobacteria</taxon>
        <taxon>Burkholderiales</taxon>
        <taxon>Burkholderiaceae</taxon>
        <taxon>Cupriavidus</taxon>
    </lineage>
</organism>
<gene>
    <name evidence="2" type="ORF">CBM2594_U10229</name>
</gene>
<keyword evidence="1" id="KW-1133">Transmembrane helix</keyword>